<dbReference type="AlphaFoldDB" id="A0AAE3WA61"/>
<organism evidence="1 2">
    <name type="scientific">Marimonas arenosa</name>
    <dbReference type="NCBI Taxonomy" id="1795305"/>
    <lineage>
        <taxon>Bacteria</taxon>
        <taxon>Pseudomonadati</taxon>
        <taxon>Pseudomonadota</taxon>
        <taxon>Alphaproteobacteria</taxon>
        <taxon>Rhodobacterales</taxon>
        <taxon>Paracoccaceae</taxon>
        <taxon>Marimonas</taxon>
    </lineage>
</organism>
<reference evidence="1" key="2">
    <citation type="submission" date="2023-02" db="EMBL/GenBank/DDBJ databases">
        <title>'Rhodoalgimonas zhirmunskyi' gen. nov., isolated from a red alga.</title>
        <authorList>
            <person name="Nedashkovskaya O.I."/>
            <person name="Otstavnykh N.Y."/>
            <person name="Bystritskaya E.P."/>
            <person name="Balabanova L.A."/>
            <person name="Isaeva M.P."/>
        </authorList>
    </citation>
    <scope>NUCLEOTIDE SEQUENCE</scope>
    <source>
        <strain evidence="1">KCTC 52189</strain>
    </source>
</reference>
<reference evidence="1" key="1">
    <citation type="submission" date="2022-07" db="EMBL/GenBank/DDBJ databases">
        <authorList>
            <person name="Otstavnykh N."/>
            <person name="Isaeva M."/>
            <person name="Bystritskaya E."/>
        </authorList>
    </citation>
    <scope>NUCLEOTIDE SEQUENCE</scope>
    <source>
        <strain evidence="1">KCTC 52189</strain>
    </source>
</reference>
<evidence type="ECO:0000313" key="2">
    <source>
        <dbReference type="Proteomes" id="UP001226762"/>
    </source>
</evidence>
<evidence type="ECO:0000313" key="1">
    <source>
        <dbReference type="EMBL" id="MDQ2089386.1"/>
    </source>
</evidence>
<dbReference type="Proteomes" id="UP001226762">
    <property type="component" value="Unassembled WGS sequence"/>
</dbReference>
<sequence>MAKLSDLIIGHPDVTSFAELEKLVQHLGASGEMFMEFDLKPDYRDTPRKWEWALESAFTRGLDYE</sequence>
<protein>
    <recommendedName>
        <fullName evidence="3">Sulfur relay protein DsrC</fullName>
    </recommendedName>
</protein>
<keyword evidence="2" id="KW-1185">Reference proteome</keyword>
<name>A0AAE3WA61_9RHOB</name>
<dbReference type="RefSeq" id="WP_306734632.1">
    <property type="nucleotide sequence ID" value="NZ_JANHAX010000001.1"/>
</dbReference>
<comment type="caution">
    <text evidence="1">The sequence shown here is derived from an EMBL/GenBank/DDBJ whole genome shotgun (WGS) entry which is preliminary data.</text>
</comment>
<proteinExistence type="predicted"/>
<evidence type="ECO:0008006" key="3">
    <source>
        <dbReference type="Google" id="ProtNLM"/>
    </source>
</evidence>
<dbReference type="EMBL" id="JANHAX010000001">
    <property type="protein sequence ID" value="MDQ2089386.1"/>
    <property type="molecule type" value="Genomic_DNA"/>
</dbReference>
<gene>
    <name evidence="1" type="ORF">NO357_05670</name>
</gene>
<accession>A0AAE3WA61</accession>